<organism evidence="2 3">
    <name type="scientific">Poseidonocella sedimentorum</name>
    <dbReference type="NCBI Taxonomy" id="871652"/>
    <lineage>
        <taxon>Bacteria</taxon>
        <taxon>Pseudomonadati</taxon>
        <taxon>Pseudomonadota</taxon>
        <taxon>Alphaproteobacteria</taxon>
        <taxon>Rhodobacterales</taxon>
        <taxon>Roseobacteraceae</taxon>
        <taxon>Poseidonocella</taxon>
    </lineage>
</organism>
<protein>
    <recommendedName>
        <fullName evidence="4">Protease inhibitor Inh</fullName>
    </recommendedName>
</protein>
<dbReference type="Proteomes" id="UP000199302">
    <property type="component" value="Unassembled WGS sequence"/>
</dbReference>
<dbReference type="EMBL" id="FOYI01000002">
    <property type="protein sequence ID" value="SFR01250.1"/>
    <property type="molecule type" value="Genomic_DNA"/>
</dbReference>
<keyword evidence="1" id="KW-0732">Signal</keyword>
<dbReference type="AlphaFoldDB" id="A0A1I6D720"/>
<feature type="chain" id="PRO_5011647927" description="Protease inhibitor Inh" evidence="1">
    <location>
        <begin position="25"/>
        <end position="102"/>
    </location>
</feature>
<reference evidence="2 3" key="1">
    <citation type="submission" date="2016-10" db="EMBL/GenBank/DDBJ databases">
        <authorList>
            <person name="de Groot N.N."/>
        </authorList>
    </citation>
    <scope>NUCLEOTIDE SEQUENCE [LARGE SCALE GENOMIC DNA]</scope>
    <source>
        <strain evidence="3">KMM 9023,NRIC 0796,JCM 17311,KCTC 23692</strain>
    </source>
</reference>
<proteinExistence type="predicted"/>
<feature type="signal peptide" evidence="1">
    <location>
        <begin position="1"/>
        <end position="24"/>
    </location>
</feature>
<evidence type="ECO:0008006" key="4">
    <source>
        <dbReference type="Google" id="ProtNLM"/>
    </source>
</evidence>
<keyword evidence="3" id="KW-1185">Reference proteome</keyword>
<sequence>MTERKTKFSTLLAAALVIATGASAEPVCMSSGELEAGLVDWYGERPVEPASGARQLWASEVSGSWSLVEYRGDGRACVLRTGDGWAPAEEPGDQLLAQWSGS</sequence>
<evidence type="ECO:0000313" key="2">
    <source>
        <dbReference type="EMBL" id="SFR01250.1"/>
    </source>
</evidence>
<name>A0A1I6D720_9RHOB</name>
<gene>
    <name evidence="2" type="ORF">SAMN04515673_102303</name>
</gene>
<evidence type="ECO:0000256" key="1">
    <source>
        <dbReference type="SAM" id="SignalP"/>
    </source>
</evidence>
<evidence type="ECO:0000313" key="3">
    <source>
        <dbReference type="Proteomes" id="UP000199302"/>
    </source>
</evidence>
<accession>A0A1I6D720</accession>